<gene>
    <name evidence="1" type="ORF">EC580_007830</name>
</gene>
<protein>
    <submittedName>
        <fullName evidence="1">Uncharacterized protein</fullName>
    </submittedName>
</protein>
<dbReference type="Proteomes" id="UP000271650">
    <property type="component" value="Chromosome"/>
</dbReference>
<sequence length="116" mass="12710">MYKRRARIRFWHAEDGEKARRAAELAYRLGGDWVEADALVGVGNDAADPWPDLLIALDCSHPPALPLAPHTRCKCWPCSDGGQDTRQRILGILGILGGLRLLARLDQSGAPAEQDV</sequence>
<organism evidence="1 2">
    <name type="scientific">Acidithiobacillus sulfuriphilus</name>
    <dbReference type="NCBI Taxonomy" id="1867749"/>
    <lineage>
        <taxon>Bacteria</taxon>
        <taxon>Pseudomonadati</taxon>
        <taxon>Pseudomonadota</taxon>
        <taxon>Acidithiobacillia</taxon>
        <taxon>Acidithiobacillales</taxon>
        <taxon>Acidithiobacillaceae</taxon>
        <taxon>Acidithiobacillus</taxon>
    </lineage>
</organism>
<proteinExistence type="predicted"/>
<name>A0ACD5HKT9_9PROT</name>
<evidence type="ECO:0000313" key="2">
    <source>
        <dbReference type="Proteomes" id="UP000271650"/>
    </source>
</evidence>
<accession>A0ACD5HKT9</accession>
<dbReference type="EMBL" id="CP127527">
    <property type="protein sequence ID" value="XRI75888.1"/>
    <property type="molecule type" value="Genomic_DNA"/>
</dbReference>
<reference evidence="1 2" key="1">
    <citation type="journal article" date="2019" name="Int. J. Syst. Evol. Microbiol.">
        <title>Acidithiobacillus sulfuriphilus sp. nov.: an extremely acidophilic sulfur-oxidizing chemolithotroph isolated from a neutral pH environment.</title>
        <authorList>
            <person name="Falagan C."/>
            <person name="Moya-Beltran A."/>
            <person name="Castro M."/>
            <person name="Quatrini R."/>
            <person name="Johnson D.B."/>
        </authorList>
    </citation>
    <scope>NUCLEOTIDE SEQUENCE [LARGE SCALE GENOMIC DNA]</scope>
    <source>
        <strain evidence="1 2">CJ-2</strain>
    </source>
</reference>
<keyword evidence="2" id="KW-1185">Reference proteome</keyword>
<evidence type="ECO:0000313" key="1">
    <source>
        <dbReference type="EMBL" id="XRI75888.1"/>
    </source>
</evidence>